<protein>
    <recommendedName>
        <fullName evidence="7">DarT domain-containing protein</fullName>
    </recommendedName>
</protein>
<evidence type="ECO:0000256" key="3">
    <source>
        <dbReference type="ARBA" id="ARBA00022679"/>
    </source>
</evidence>
<dbReference type="EMBL" id="UINC01052857">
    <property type="protein sequence ID" value="SVB68677.1"/>
    <property type="molecule type" value="Genomic_DNA"/>
</dbReference>
<dbReference type="GO" id="GO:0016757">
    <property type="term" value="F:glycosyltransferase activity"/>
    <property type="evidence" value="ECO:0007669"/>
    <property type="project" value="UniProtKB-KW"/>
</dbReference>
<dbReference type="PROSITE" id="PS52018">
    <property type="entry name" value="DART"/>
    <property type="match status" value="1"/>
</dbReference>
<accession>A0A382G2C6</accession>
<evidence type="ECO:0000256" key="1">
    <source>
        <dbReference type="ARBA" id="ARBA00022649"/>
    </source>
</evidence>
<proteinExistence type="predicted"/>
<dbReference type="AlphaFoldDB" id="A0A382G2C6"/>
<keyword evidence="5" id="KW-0238">DNA-binding</keyword>
<reference evidence="8" key="1">
    <citation type="submission" date="2018-05" db="EMBL/GenBank/DDBJ databases">
        <authorList>
            <person name="Lanie J.A."/>
            <person name="Ng W.-L."/>
            <person name="Kazmierczak K.M."/>
            <person name="Andrzejewski T.M."/>
            <person name="Davidsen T.M."/>
            <person name="Wayne K.J."/>
            <person name="Tettelin H."/>
            <person name="Glass J.I."/>
            <person name="Rusch D."/>
            <person name="Podicherti R."/>
            <person name="Tsui H.-C.T."/>
            <person name="Winkler M.E."/>
        </authorList>
    </citation>
    <scope>NUCLEOTIDE SEQUENCE</scope>
</reference>
<evidence type="ECO:0000313" key="8">
    <source>
        <dbReference type="EMBL" id="SVB68677.1"/>
    </source>
</evidence>
<keyword evidence="2" id="KW-0328">Glycosyltransferase</keyword>
<feature type="compositionally biased region" description="Basic and acidic residues" evidence="6">
    <location>
        <begin position="50"/>
        <end position="69"/>
    </location>
</feature>
<dbReference type="GO" id="GO:0016779">
    <property type="term" value="F:nucleotidyltransferase activity"/>
    <property type="evidence" value="ECO:0007669"/>
    <property type="project" value="UniProtKB-KW"/>
</dbReference>
<dbReference type="Pfam" id="PF14487">
    <property type="entry name" value="DarT"/>
    <property type="match status" value="1"/>
</dbReference>
<gene>
    <name evidence="8" type="ORF">METZ01_LOCUS221531</name>
</gene>
<keyword evidence="3" id="KW-0808">Transferase</keyword>
<dbReference type="GO" id="GO:0003677">
    <property type="term" value="F:DNA binding"/>
    <property type="evidence" value="ECO:0007669"/>
    <property type="project" value="UniProtKB-KW"/>
</dbReference>
<feature type="domain" description="DarT" evidence="7">
    <location>
        <begin position="19"/>
        <end position="221"/>
    </location>
</feature>
<evidence type="ECO:0000259" key="7">
    <source>
        <dbReference type="PROSITE" id="PS52018"/>
    </source>
</evidence>
<sequence>MPGPRNSNWVDAFRDLGVTDAFYLAPLDNLDSILTNGVLPQTEVIRRGLEHSDISEPTVQERRDQRDLRSGGISSHGLHDFVPLYFARRTPMSFVRQDHNSDLCILVIDIAKACHTADELHFSDGNAAAHGSKIYSDPAELEEHLPLQVIRAPYWTDFPDGRRRRCAELLVRPSVPIRAIRIIEIAGGRNQERVKAAIKRARANQPVDWICKCTVSPWAFFT</sequence>
<evidence type="ECO:0000256" key="4">
    <source>
        <dbReference type="ARBA" id="ARBA00022695"/>
    </source>
</evidence>
<evidence type="ECO:0000256" key="5">
    <source>
        <dbReference type="ARBA" id="ARBA00023125"/>
    </source>
</evidence>
<keyword evidence="4" id="KW-0548">Nucleotidyltransferase</keyword>
<evidence type="ECO:0000256" key="6">
    <source>
        <dbReference type="SAM" id="MobiDB-lite"/>
    </source>
</evidence>
<feature type="region of interest" description="Disordered" evidence="6">
    <location>
        <begin position="50"/>
        <end position="71"/>
    </location>
</feature>
<keyword evidence="1" id="KW-1277">Toxin-antitoxin system</keyword>
<feature type="non-terminal residue" evidence="8">
    <location>
        <position position="222"/>
    </location>
</feature>
<name>A0A382G2C6_9ZZZZ</name>
<evidence type="ECO:0000256" key="2">
    <source>
        <dbReference type="ARBA" id="ARBA00022676"/>
    </source>
</evidence>
<organism evidence="8">
    <name type="scientific">marine metagenome</name>
    <dbReference type="NCBI Taxonomy" id="408172"/>
    <lineage>
        <taxon>unclassified sequences</taxon>
        <taxon>metagenomes</taxon>
        <taxon>ecological metagenomes</taxon>
    </lineage>
</organism>
<dbReference type="InterPro" id="IPR029494">
    <property type="entry name" value="DarT"/>
</dbReference>